<comment type="subcellular location">
    <subcellularLocation>
        <location evidence="15">Thylakoid</location>
    </subcellularLocation>
</comment>
<dbReference type="PANTHER" id="PTHR42801">
    <property type="entry name" value="THIOREDOXIN-DEPENDENT PEROXIDE REDUCTASE"/>
    <property type="match status" value="1"/>
</dbReference>
<dbReference type="FunFam" id="3.40.30.10:FF:000122">
    <property type="entry name" value="Peroxiredoxin Q chloroplastic"/>
    <property type="match status" value="1"/>
</dbReference>
<evidence type="ECO:0000256" key="1">
    <source>
        <dbReference type="ARBA" id="ARBA00003330"/>
    </source>
</evidence>
<evidence type="ECO:0000259" key="17">
    <source>
        <dbReference type="PROSITE" id="PS51352"/>
    </source>
</evidence>
<dbReference type="SUPFAM" id="SSF52833">
    <property type="entry name" value="Thioredoxin-like"/>
    <property type="match status" value="1"/>
</dbReference>
<evidence type="ECO:0000256" key="6">
    <source>
        <dbReference type="ARBA" id="ARBA00022946"/>
    </source>
</evidence>
<evidence type="ECO:0000256" key="14">
    <source>
        <dbReference type="ARBA" id="ARBA00049091"/>
    </source>
</evidence>
<dbReference type="GO" id="GO:0034599">
    <property type="term" value="P:cellular response to oxidative stress"/>
    <property type="evidence" value="ECO:0007669"/>
    <property type="project" value="TreeGrafter"/>
</dbReference>
<accession>A0A3B0BX94</accession>
<keyword evidence="9" id="KW-1015">Disulfide bond</keyword>
<comment type="catalytic activity">
    <reaction evidence="14">
        <text>a hydroperoxide + [thioredoxin]-dithiol = an alcohol + [thioredoxin]-disulfide + H2O</text>
        <dbReference type="Rhea" id="RHEA:62620"/>
        <dbReference type="Rhea" id="RHEA-COMP:10698"/>
        <dbReference type="Rhea" id="RHEA-COMP:10700"/>
        <dbReference type="ChEBI" id="CHEBI:15377"/>
        <dbReference type="ChEBI" id="CHEBI:29950"/>
        <dbReference type="ChEBI" id="CHEBI:30879"/>
        <dbReference type="ChEBI" id="CHEBI:35924"/>
        <dbReference type="ChEBI" id="CHEBI:50058"/>
        <dbReference type="EC" id="1.11.1.24"/>
    </reaction>
</comment>
<evidence type="ECO:0000313" key="18">
    <source>
        <dbReference type="EMBL" id="RKN78135.1"/>
    </source>
</evidence>
<gene>
    <name evidence="18" type="ORF">D7Z94_23310</name>
</gene>
<proteinExistence type="inferred from homology"/>
<evidence type="ECO:0000256" key="16">
    <source>
        <dbReference type="PIRSR" id="PIRSR000239-1"/>
    </source>
</evidence>
<name>A0A3B0BX94_9FLAO</name>
<dbReference type="Gene3D" id="3.40.30.10">
    <property type="entry name" value="Glutaredoxin"/>
    <property type="match status" value="1"/>
</dbReference>
<keyword evidence="10" id="KW-0676">Redox-active center</keyword>
<dbReference type="GO" id="GO:0009579">
    <property type="term" value="C:thylakoid"/>
    <property type="evidence" value="ECO:0007669"/>
    <property type="project" value="UniProtKB-SubCell"/>
</dbReference>
<dbReference type="InterPro" id="IPR024706">
    <property type="entry name" value="Peroxiredoxin_AhpC-typ"/>
</dbReference>
<evidence type="ECO:0000256" key="3">
    <source>
        <dbReference type="ARBA" id="ARBA00013017"/>
    </source>
</evidence>
<keyword evidence="19" id="KW-1185">Reference proteome</keyword>
<dbReference type="GO" id="GO:0045454">
    <property type="term" value="P:cell redox homeostasis"/>
    <property type="evidence" value="ECO:0007669"/>
    <property type="project" value="TreeGrafter"/>
</dbReference>
<dbReference type="GO" id="GO:0008379">
    <property type="term" value="F:thioredoxin peroxidase activity"/>
    <property type="evidence" value="ECO:0007669"/>
    <property type="project" value="TreeGrafter"/>
</dbReference>
<keyword evidence="6" id="KW-0809">Transit peptide</keyword>
<dbReference type="PANTHER" id="PTHR42801:SF4">
    <property type="entry name" value="AHPC_TSA FAMILY PROTEIN"/>
    <property type="match status" value="1"/>
</dbReference>
<comment type="caution">
    <text evidence="18">The sequence shown here is derived from an EMBL/GenBank/DDBJ whole genome shotgun (WGS) entry which is preliminary data.</text>
</comment>
<evidence type="ECO:0000256" key="5">
    <source>
        <dbReference type="ARBA" id="ARBA00022862"/>
    </source>
</evidence>
<dbReference type="CDD" id="cd03017">
    <property type="entry name" value="PRX_BCP"/>
    <property type="match status" value="1"/>
</dbReference>
<dbReference type="OrthoDB" id="9812811at2"/>
<evidence type="ECO:0000256" key="8">
    <source>
        <dbReference type="ARBA" id="ARBA00023078"/>
    </source>
</evidence>
<dbReference type="PROSITE" id="PS51352">
    <property type="entry name" value="THIOREDOXIN_2"/>
    <property type="match status" value="1"/>
</dbReference>
<keyword evidence="5" id="KW-0049">Antioxidant</keyword>
<keyword evidence="7" id="KW-0560">Oxidoreductase</keyword>
<protein>
    <recommendedName>
        <fullName evidence="3">thioredoxin-dependent peroxiredoxin</fullName>
        <ecNumber evidence="3">1.11.1.24</ecNumber>
    </recommendedName>
    <alternativeName>
        <fullName evidence="11">Thioredoxin peroxidase</fullName>
    </alternativeName>
    <alternativeName>
        <fullName evidence="13">Thioredoxin-dependent peroxiredoxin Bcp</fullName>
    </alternativeName>
</protein>
<dbReference type="Pfam" id="PF00578">
    <property type="entry name" value="AhpC-TSA"/>
    <property type="match status" value="1"/>
</dbReference>
<keyword evidence="8" id="KW-0793">Thylakoid</keyword>
<dbReference type="Proteomes" id="UP000276603">
    <property type="component" value="Unassembled WGS sequence"/>
</dbReference>
<dbReference type="InterPro" id="IPR013766">
    <property type="entry name" value="Thioredoxin_domain"/>
</dbReference>
<organism evidence="18 19">
    <name type="scientific">Ulvibacterium marinum</name>
    <dbReference type="NCBI Taxonomy" id="2419782"/>
    <lineage>
        <taxon>Bacteria</taxon>
        <taxon>Pseudomonadati</taxon>
        <taxon>Bacteroidota</taxon>
        <taxon>Flavobacteriia</taxon>
        <taxon>Flavobacteriales</taxon>
        <taxon>Flavobacteriaceae</taxon>
        <taxon>Ulvibacterium</taxon>
    </lineage>
</organism>
<reference evidence="18 19" key="1">
    <citation type="submission" date="2018-10" db="EMBL/GenBank/DDBJ databases">
        <title>Ulvibacterium marinum gen. nov., sp. nov., a novel marine bacterium of the family Flavobacteriaceae, isolated from a culture of the green alga Ulva prolifera.</title>
        <authorList>
            <person name="Zhang Z."/>
        </authorList>
    </citation>
    <scope>NUCLEOTIDE SEQUENCE [LARGE SCALE GENOMIC DNA]</scope>
    <source>
        <strain evidence="18 19">CCMM003</strain>
    </source>
</reference>
<dbReference type="InterPro" id="IPR050924">
    <property type="entry name" value="Peroxiredoxin_BCP/PrxQ"/>
</dbReference>
<evidence type="ECO:0000256" key="13">
    <source>
        <dbReference type="ARBA" id="ARBA00042639"/>
    </source>
</evidence>
<evidence type="ECO:0000313" key="19">
    <source>
        <dbReference type="Proteomes" id="UP000276603"/>
    </source>
</evidence>
<comment type="similarity">
    <text evidence="12">Belongs to the peroxiredoxin family. BCP/PrxQ subfamily.</text>
</comment>
<sequence>MGLKVGDPIPKFSLLDQNGRTFHVDDVLGKKALVIYFYPKDNTPGCIAEACSFRDSYEQFTQLGAEVIGISSDSEKKHGKFASKYQLPFVLLADTGRKVKRLFKVEDNLFGLLPGRETYVVNKEGKIILVFNSVNASQHMRKALKALKAENSK</sequence>
<dbReference type="GO" id="GO:0005737">
    <property type="term" value="C:cytoplasm"/>
    <property type="evidence" value="ECO:0007669"/>
    <property type="project" value="TreeGrafter"/>
</dbReference>
<dbReference type="EMBL" id="RBCJ01000005">
    <property type="protein sequence ID" value="RKN78135.1"/>
    <property type="molecule type" value="Genomic_DNA"/>
</dbReference>
<dbReference type="PIRSF" id="PIRSF000239">
    <property type="entry name" value="AHPC"/>
    <property type="match status" value="1"/>
</dbReference>
<dbReference type="AlphaFoldDB" id="A0A3B0BX94"/>
<dbReference type="InterPro" id="IPR036249">
    <property type="entry name" value="Thioredoxin-like_sf"/>
</dbReference>
<dbReference type="EC" id="1.11.1.24" evidence="3"/>
<evidence type="ECO:0000256" key="9">
    <source>
        <dbReference type="ARBA" id="ARBA00023157"/>
    </source>
</evidence>
<comment type="function">
    <text evidence="1">Thiol-specific peroxidase that catalyzes the reduction of hydrogen peroxide and organic hydroperoxides to water and alcohols, respectively. Plays a role in cell protection against oxidative stress by detoxifying peroxides and as sensor of hydrogen peroxide-mediated signaling events.</text>
</comment>
<keyword evidence="4" id="KW-0575">Peroxidase</keyword>
<comment type="subunit">
    <text evidence="2">Monomer.</text>
</comment>
<evidence type="ECO:0000256" key="12">
    <source>
        <dbReference type="ARBA" id="ARBA00038489"/>
    </source>
</evidence>
<feature type="domain" description="Thioredoxin" evidence="17">
    <location>
        <begin position="3"/>
        <end position="149"/>
    </location>
</feature>
<dbReference type="RefSeq" id="WP_120714031.1">
    <property type="nucleotide sequence ID" value="NZ_CANMKH010000003.1"/>
</dbReference>
<evidence type="ECO:0000256" key="11">
    <source>
        <dbReference type="ARBA" id="ARBA00032824"/>
    </source>
</evidence>
<evidence type="ECO:0000256" key="10">
    <source>
        <dbReference type="ARBA" id="ARBA00023284"/>
    </source>
</evidence>
<evidence type="ECO:0000256" key="4">
    <source>
        <dbReference type="ARBA" id="ARBA00022559"/>
    </source>
</evidence>
<dbReference type="InterPro" id="IPR000866">
    <property type="entry name" value="AhpC/TSA"/>
</dbReference>
<feature type="active site" description="Cysteine sulfenic acid (-SOH) intermediate; for peroxidase activity" evidence="16">
    <location>
        <position position="46"/>
    </location>
</feature>
<evidence type="ECO:0000256" key="7">
    <source>
        <dbReference type="ARBA" id="ARBA00023002"/>
    </source>
</evidence>
<evidence type="ECO:0000256" key="15">
    <source>
        <dbReference type="ARBA" id="ARBA00060385"/>
    </source>
</evidence>
<evidence type="ECO:0000256" key="2">
    <source>
        <dbReference type="ARBA" id="ARBA00011245"/>
    </source>
</evidence>